<dbReference type="GO" id="GO:0004040">
    <property type="term" value="F:amidase activity"/>
    <property type="evidence" value="ECO:0007669"/>
    <property type="project" value="InterPro"/>
</dbReference>
<keyword evidence="2" id="KW-0812">Transmembrane</keyword>
<keyword evidence="2" id="KW-0472">Membrane</keyword>
<reference evidence="5" key="2">
    <citation type="submission" date="2021-09" db="EMBL/GenBank/DDBJ databases">
        <authorList>
            <person name="Gilroy R."/>
        </authorList>
    </citation>
    <scope>NUCLEOTIDE SEQUENCE</scope>
    <source>
        <strain evidence="5">USAMLcec4-12693</strain>
    </source>
</reference>
<feature type="compositionally biased region" description="Polar residues" evidence="1">
    <location>
        <begin position="924"/>
        <end position="951"/>
    </location>
</feature>
<evidence type="ECO:0000256" key="3">
    <source>
        <dbReference type="SAM" id="SignalP"/>
    </source>
</evidence>
<dbReference type="InterPro" id="IPR002901">
    <property type="entry name" value="MGlyc_endo_b_GlcNAc-like_dom"/>
</dbReference>
<dbReference type="Pfam" id="PF01832">
    <property type="entry name" value="Glucosaminidase"/>
    <property type="match status" value="1"/>
</dbReference>
<feature type="region of interest" description="Disordered" evidence="1">
    <location>
        <begin position="826"/>
        <end position="963"/>
    </location>
</feature>
<dbReference type="EMBL" id="DYXE01000037">
    <property type="protein sequence ID" value="HJH49377.1"/>
    <property type="molecule type" value="Genomic_DNA"/>
</dbReference>
<evidence type="ECO:0000313" key="5">
    <source>
        <dbReference type="EMBL" id="HJH49377.1"/>
    </source>
</evidence>
<dbReference type="Proteomes" id="UP000813420">
    <property type="component" value="Unassembled WGS sequence"/>
</dbReference>
<dbReference type="SMART" id="SM00047">
    <property type="entry name" value="LYZ2"/>
    <property type="match status" value="1"/>
</dbReference>
<feature type="region of interest" description="Disordered" evidence="1">
    <location>
        <begin position="26"/>
        <end position="47"/>
    </location>
</feature>
<reference evidence="5" key="1">
    <citation type="journal article" date="2021" name="PeerJ">
        <title>Extensive microbial diversity within the chicken gut microbiome revealed by metagenomics and culture.</title>
        <authorList>
            <person name="Gilroy R."/>
            <person name="Ravi A."/>
            <person name="Getino M."/>
            <person name="Pursley I."/>
            <person name="Horton D.L."/>
            <person name="Alikhan N.F."/>
            <person name="Baker D."/>
            <person name="Gharbi K."/>
            <person name="Hall N."/>
            <person name="Watson M."/>
            <person name="Adriaenssens E.M."/>
            <person name="Foster-Nyarko E."/>
            <person name="Jarju S."/>
            <person name="Secka A."/>
            <person name="Antonio M."/>
            <person name="Oren A."/>
            <person name="Chaudhuri R.R."/>
            <person name="La Ragione R."/>
            <person name="Hildebrand F."/>
            <person name="Pallen M.J."/>
        </authorList>
    </citation>
    <scope>NUCLEOTIDE SEQUENCE</scope>
    <source>
        <strain evidence="5">USAMLcec4-12693</strain>
    </source>
</reference>
<accession>A0A9D2VX77</accession>
<dbReference type="RefSeq" id="WP_277271766.1">
    <property type="nucleotide sequence ID" value="NZ_DYXE01000037.1"/>
</dbReference>
<gene>
    <name evidence="5" type="ORF">K8V39_03845</name>
</gene>
<feature type="chain" id="PRO_5039643836" evidence="3">
    <location>
        <begin position="23"/>
        <end position="999"/>
    </location>
</feature>
<dbReference type="Gene3D" id="1.10.530.10">
    <property type="match status" value="1"/>
</dbReference>
<proteinExistence type="predicted"/>
<keyword evidence="3" id="KW-0732">Signal</keyword>
<sequence length="999" mass="105780">MNKIRKLLIPALFLCLTLSGMTVMESSAEETQGEQASAGSALEDENPQRLEEVTGMDEEGNIYEVDDSEGTVEQPKLRTFSRAASVQVVNFRTKGNATTNYTEYGTGASGYTNGAYGADAAYLGTYNGKVRFMLSGVVGEVAASEVQLVNFSSAKSISCYEVSGGRLLHHITQDMSTAGHATSLDNGNAPSYLASGTTYYSYDGHYFYTDYAVMLADYQNQTRSNSVNAGSPYYNYYQYLPLRSASSYSAAELNSLINAKAGGSSKMYNIGEYLVSAQDTYGVNALLIAGVGANESGWGKSSISQTKNNLFGLNAIDTSPGTSASIYASVQECIRQFADGWMSRGYLDTSDWRYKGGFLGNKGSGINVSYASDPYWGERAANLIWNLDQNGGGRDGNAYSIGIKDTINTSHNSVNVRSSSSTSSTALYKTGAWANYAVLIQNQTAENGFYRIQSDSVLNADRSSIVTNTGAYSFDQMYAYISADYVTLVNQGADTEIKKELSSIYISQAPSKVTYTAGESFDPAGIAVMAKWSDGSETDVTQEVTYSAGTLQTGMSSITVTYTSEGVAKTAEQAITVTDPATVDSVAVNPEQTELSPGESLTFGVAVTGTGNPSTQVEWSLSGAVSADTKIDENGKLQVGADETAQSLTITVVSVVDPTKSAQAVITIVPAEVPDTSQPSEEPDDTQTPDTEAPEEEDPDGAASVEANIRDEATGIWVKGSLGEGTTIAVETINSDSEKYTAYVEPVKKQTLLGVYDIKLSQELADGESVELGFPVDASYNDQEVTILHYVEKDGEMYTEQHEGTVKNGEVSIHVNGFSPYVVALNDAPTEEPPENNETSDNEQPSGSETTPGVNYPTANAPTPDSSLPSGDAETPDASANPENNTSGNNTGTGTGNVTTDTTGSNSPSNQINTGSGVAGGQAEQVSQEANGGKTTDTSKTAENTQASENGQKAAGEQNKKNVAAKTGDNTPIAIWIVMILLASAGIVYWLYEKKKSVK</sequence>
<name>A0A9D2VX77_9FIRM</name>
<feature type="transmembrane region" description="Helical" evidence="2">
    <location>
        <begin position="973"/>
        <end position="992"/>
    </location>
</feature>
<keyword evidence="2" id="KW-1133">Transmembrane helix</keyword>
<evidence type="ECO:0000313" key="6">
    <source>
        <dbReference type="Proteomes" id="UP000813420"/>
    </source>
</evidence>
<feature type="region of interest" description="Disordered" evidence="1">
    <location>
        <begin position="670"/>
        <end position="702"/>
    </location>
</feature>
<feature type="compositionally biased region" description="Low complexity" evidence="1">
    <location>
        <begin position="884"/>
        <end position="907"/>
    </location>
</feature>
<feature type="compositionally biased region" description="Polar residues" evidence="1">
    <location>
        <begin position="842"/>
        <end position="869"/>
    </location>
</feature>
<comment type="caution">
    <text evidence="5">The sequence shown here is derived from an EMBL/GenBank/DDBJ whole genome shotgun (WGS) entry which is preliminary data.</text>
</comment>
<feature type="compositionally biased region" description="Acidic residues" evidence="1">
    <location>
        <begin position="681"/>
        <end position="700"/>
    </location>
</feature>
<protein>
    <submittedName>
        <fullName evidence="5">Glucosaminidase domain-containing protein</fullName>
    </submittedName>
</protein>
<feature type="compositionally biased region" description="Acidic residues" evidence="1">
    <location>
        <begin position="829"/>
        <end position="841"/>
    </location>
</feature>
<evidence type="ECO:0000259" key="4">
    <source>
        <dbReference type="SMART" id="SM00047"/>
    </source>
</evidence>
<organism evidence="5 6">
    <name type="scientific">Merdimonas faecis</name>
    <dbReference type="NCBI Taxonomy" id="1653435"/>
    <lineage>
        <taxon>Bacteria</taxon>
        <taxon>Bacillati</taxon>
        <taxon>Bacillota</taxon>
        <taxon>Clostridia</taxon>
        <taxon>Lachnospirales</taxon>
        <taxon>Lachnospiraceae</taxon>
        <taxon>Merdimonas</taxon>
    </lineage>
</organism>
<evidence type="ECO:0000256" key="2">
    <source>
        <dbReference type="SAM" id="Phobius"/>
    </source>
</evidence>
<dbReference type="Pfam" id="PF07523">
    <property type="entry name" value="Big_3"/>
    <property type="match status" value="1"/>
</dbReference>
<dbReference type="Gene3D" id="2.60.40.3630">
    <property type="match status" value="1"/>
</dbReference>
<feature type="domain" description="Mannosyl-glycoprotein endo-beta-N-acetylglucosamidase-like" evidence="4">
    <location>
        <begin position="258"/>
        <end position="395"/>
    </location>
</feature>
<feature type="signal peptide" evidence="3">
    <location>
        <begin position="1"/>
        <end position="22"/>
    </location>
</feature>
<evidence type="ECO:0000256" key="1">
    <source>
        <dbReference type="SAM" id="MobiDB-lite"/>
    </source>
</evidence>
<dbReference type="AlphaFoldDB" id="A0A9D2VX77"/>
<dbReference type="InterPro" id="IPR022038">
    <property type="entry name" value="Ig-like_bact"/>
</dbReference>